<sequence>MGWRADGGLWLLVRGGGLYLSKGTGLIAGPVCCLAAGWYSLLLWRCQLQRRQTLVVISDHCYQVLVVDSEGLLFSRVGVLLGRPPLLIRVIFHQFKYLGSPRPRFTFLVQTYLPVQLPFCPVQLYLVWFSYITVLVQLYLARFSYISSRFSLVWPSSSWYGPVQLLFCPVQLGLVRFSYFCKVQGHWVMLQVFFCPV</sequence>
<name>A0ABC8RMP5_9AQUA</name>
<feature type="transmembrane region" description="Helical" evidence="1">
    <location>
        <begin position="20"/>
        <end position="44"/>
    </location>
</feature>
<keyword evidence="1" id="KW-0812">Transmembrane</keyword>
<proteinExistence type="predicted"/>
<keyword evidence="3" id="KW-1185">Reference proteome</keyword>
<evidence type="ECO:0000313" key="3">
    <source>
        <dbReference type="Proteomes" id="UP001642360"/>
    </source>
</evidence>
<keyword evidence="1" id="KW-0472">Membrane</keyword>
<gene>
    <name evidence="2" type="ORF">ILEXP_LOCUS13830</name>
</gene>
<accession>A0ABC8RMP5</accession>
<feature type="transmembrane region" description="Helical" evidence="1">
    <location>
        <begin position="122"/>
        <end position="140"/>
    </location>
</feature>
<evidence type="ECO:0000256" key="1">
    <source>
        <dbReference type="SAM" id="Phobius"/>
    </source>
</evidence>
<dbReference type="Proteomes" id="UP001642360">
    <property type="component" value="Unassembled WGS sequence"/>
</dbReference>
<evidence type="ECO:0000313" key="2">
    <source>
        <dbReference type="EMBL" id="CAK9146003.1"/>
    </source>
</evidence>
<dbReference type="EMBL" id="CAUOFW020001525">
    <property type="protein sequence ID" value="CAK9146003.1"/>
    <property type="molecule type" value="Genomic_DNA"/>
</dbReference>
<feature type="transmembrane region" description="Helical" evidence="1">
    <location>
        <begin position="160"/>
        <end position="179"/>
    </location>
</feature>
<organism evidence="2 3">
    <name type="scientific">Ilex paraguariensis</name>
    <name type="common">yerba mate</name>
    <dbReference type="NCBI Taxonomy" id="185542"/>
    <lineage>
        <taxon>Eukaryota</taxon>
        <taxon>Viridiplantae</taxon>
        <taxon>Streptophyta</taxon>
        <taxon>Embryophyta</taxon>
        <taxon>Tracheophyta</taxon>
        <taxon>Spermatophyta</taxon>
        <taxon>Magnoliopsida</taxon>
        <taxon>eudicotyledons</taxon>
        <taxon>Gunneridae</taxon>
        <taxon>Pentapetalae</taxon>
        <taxon>asterids</taxon>
        <taxon>campanulids</taxon>
        <taxon>Aquifoliales</taxon>
        <taxon>Aquifoliaceae</taxon>
        <taxon>Ilex</taxon>
    </lineage>
</organism>
<keyword evidence="1" id="KW-1133">Transmembrane helix</keyword>
<dbReference type="AlphaFoldDB" id="A0ABC8RMP5"/>
<reference evidence="2 3" key="1">
    <citation type="submission" date="2024-02" db="EMBL/GenBank/DDBJ databases">
        <authorList>
            <person name="Vignale AGUSTIN F."/>
            <person name="Sosa J E."/>
            <person name="Modenutti C."/>
        </authorList>
    </citation>
    <scope>NUCLEOTIDE SEQUENCE [LARGE SCALE GENOMIC DNA]</scope>
</reference>
<comment type="caution">
    <text evidence="2">The sequence shown here is derived from an EMBL/GenBank/DDBJ whole genome shotgun (WGS) entry which is preliminary data.</text>
</comment>
<protein>
    <submittedName>
        <fullName evidence="2">Uncharacterized protein</fullName>
    </submittedName>
</protein>